<dbReference type="EMBL" id="JAMZMM010000472">
    <property type="protein sequence ID" value="MCP2732078.1"/>
    <property type="molecule type" value="Genomic_DNA"/>
</dbReference>
<evidence type="ECO:0000313" key="4">
    <source>
        <dbReference type="EMBL" id="MCP2732078.1"/>
    </source>
</evidence>
<keyword evidence="2" id="KW-0677">Repeat</keyword>
<dbReference type="PRINTS" id="PR00320">
    <property type="entry name" value="GPROTEINBRPT"/>
</dbReference>
<reference evidence="4" key="1">
    <citation type="submission" date="2022-06" db="EMBL/GenBank/DDBJ databases">
        <title>New cyanobacteria of genus Symplocastrum in benthos of Lake Baikal.</title>
        <authorList>
            <person name="Sorokovikova E."/>
            <person name="Tikhonova I."/>
            <person name="Krasnopeev A."/>
            <person name="Evseev P."/>
            <person name="Gladkikh A."/>
            <person name="Belykh O."/>
        </authorList>
    </citation>
    <scope>NUCLEOTIDE SEQUENCE</scope>
    <source>
        <strain evidence="4">BBK-W-15</strain>
    </source>
</reference>
<dbReference type="PROSITE" id="PS00678">
    <property type="entry name" value="WD_REPEATS_1"/>
    <property type="match status" value="2"/>
</dbReference>
<dbReference type="Proteomes" id="UP001204953">
    <property type="component" value="Unassembled WGS sequence"/>
</dbReference>
<dbReference type="PANTHER" id="PTHR19879:SF9">
    <property type="entry name" value="TRANSCRIPTION INITIATION FACTOR TFIID SUBUNIT 5"/>
    <property type="match status" value="1"/>
</dbReference>
<protein>
    <submittedName>
        <fullName evidence="4">WD40 repeat domain-containing protein</fullName>
    </submittedName>
</protein>
<feature type="repeat" description="WD" evidence="3">
    <location>
        <begin position="153"/>
        <end position="193"/>
    </location>
</feature>
<feature type="repeat" description="WD" evidence="3">
    <location>
        <begin position="278"/>
        <end position="318"/>
    </location>
</feature>
<dbReference type="InterPro" id="IPR015943">
    <property type="entry name" value="WD40/YVTN_repeat-like_dom_sf"/>
</dbReference>
<dbReference type="AlphaFoldDB" id="A0AAE3GYB1"/>
<evidence type="ECO:0000313" key="5">
    <source>
        <dbReference type="Proteomes" id="UP001204953"/>
    </source>
</evidence>
<dbReference type="InterPro" id="IPR020472">
    <property type="entry name" value="WD40_PAC1"/>
</dbReference>
<dbReference type="CDD" id="cd00200">
    <property type="entry name" value="WD40"/>
    <property type="match status" value="1"/>
</dbReference>
<dbReference type="Gene3D" id="2.130.10.10">
    <property type="entry name" value="YVTN repeat-like/Quinoprotein amine dehydrogenase"/>
    <property type="match status" value="2"/>
</dbReference>
<keyword evidence="1 3" id="KW-0853">WD repeat</keyword>
<evidence type="ECO:0000256" key="2">
    <source>
        <dbReference type="ARBA" id="ARBA00022737"/>
    </source>
</evidence>
<sequence>MTNDKFKKTLLPILGFMATTITGVSRIAVSQPIPVPYPPNSPTQPIPPTKLPSPAQGWRNPKLIDTIDAHSTVVDSLLFSPDGEVLISGGSYNDGRIKLWDLKTGKEFDKIRAQRVSVTDIALTPDGSMLASCGEDSALNLWDWKTGEYTHLFIEHTSNLLALAITPDSRVLVSGGLDGIRLWDLKKQRPIYNLARFDNQTYSLAIHPQGDLLASGHKFGSIKLWNIKTGQFLSSISAHTGSVDGLAFTPDGQTLVSGSFDRTIKVWNLRSGKLVRTLSGHTGRIWAIAINPDGETLASASRDGVRLWNLKTGELLKLITVAEDWAQSVAFSPDGTLLATGGFDSNIRIWQVPSVVKEESVVETRETQNTVAGNNVVLGIGNRNYNRKIFISHTSPTSPE</sequence>
<evidence type="ECO:0000256" key="1">
    <source>
        <dbReference type="ARBA" id="ARBA00022574"/>
    </source>
</evidence>
<dbReference type="PROSITE" id="PS50082">
    <property type="entry name" value="WD_REPEATS_2"/>
    <property type="match status" value="7"/>
</dbReference>
<accession>A0AAE3GYB1</accession>
<dbReference type="SMART" id="SM00320">
    <property type="entry name" value="WD40"/>
    <property type="match status" value="7"/>
</dbReference>
<organism evidence="4 5">
    <name type="scientific">Limnofasciculus baicalensis BBK-W-15</name>
    <dbReference type="NCBI Taxonomy" id="2699891"/>
    <lineage>
        <taxon>Bacteria</taxon>
        <taxon>Bacillati</taxon>
        <taxon>Cyanobacteriota</taxon>
        <taxon>Cyanophyceae</taxon>
        <taxon>Coleofasciculales</taxon>
        <taxon>Coleofasciculaceae</taxon>
        <taxon>Limnofasciculus</taxon>
        <taxon>Limnofasciculus baicalensis</taxon>
    </lineage>
</organism>
<dbReference type="Pfam" id="PF00400">
    <property type="entry name" value="WD40"/>
    <property type="match status" value="6"/>
</dbReference>
<dbReference type="SUPFAM" id="SSF50978">
    <property type="entry name" value="WD40 repeat-like"/>
    <property type="match status" value="1"/>
</dbReference>
<gene>
    <name evidence="4" type="ORF">NJ959_26980</name>
</gene>
<dbReference type="RefSeq" id="WP_254014806.1">
    <property type="nucleotide sequence ID" value="NZ_JAMZMM010000472.1"/>
</dbReference>
<dbReference type="PANTHER" id="PTHR19879">
    <property type="entry name" value="TRANSCRIPTION INITIATION FACTOR TFIID"/>
    <property type="match status" value="1"/>
</dbReference>
<feature type="repeat" description="WD" evidence="3">
    <location>
        <begin position="194"/>
        <end position="235"/>
    </location>
</feature>
<proteinExistence type="predicted"/>
<feature type="repeat" description="WD" evidence="3">
    <location>
        <begin position="236"/>
        <end position="277"/>
    </location>
</feature>
<keyword evidence="5" id="KW-1185">Reference proteome</keyword>
<comment type="caution">
    <text evidence="4">The sequence shown here is derived from an EMBL/GenBank/DDBJ whole genome shotgun (WGS) entry which is preliminary data.</text>
</comment>
<dbReference type="InterPro" id="IPR036322">
    <property type="entry name" value="WD40_repeat_dom_sf"/>
</dbReference>
<feature type="repeat" description="WD" evidence="3">
    <location>
        <begin position="111"/>
        <end position="152"/>
    </location>
</feature>
<evidence type="ECO:0000256" key="3">
    <source>
        <dbReference type="PROSITE-ProRule" id="PRU00221"/>
    </source>
</evidence>
<name>A0AAE3GYB1_9CYAN</name>
<dbReference type="InterPro" id="IPR019775">
    <property type="entry name" value="WD40_repeat_CS"/>
</dbReference>
<dbReference type="PROSITE" id="PS50294">
    <property type="entry name" value="WD_REPEATS_REGION"/>
    <property type="match status" value="3"/>
</dbReference>
<feature type="repeat" description="WD" evidence="3">
    <location>
        <begin position="67"/>
        <end position="110"/>
    </location>
</feature>
<dbReference type="InterPro" id="IPR001680">
    <property type="entry name" value="WD40_rpt"/>
</dbReference>
<feature type="repeat" description="WD" evidence="3">
    <location>
        <begin position="319"/>
        <end position="352"/>
    </location>
</feature>